<comment type="caution">
    <text evidence="7">Lacks conserved residue(s) required for the propagation of feature annotation.</text>
</comment>
<feature type="binding site" evidence="7">
    <location>
        <begin position="290"/>
        <end position="297"/>
    </location>
    <ligand>
        <name>ATP</name>
        <dbReference type="ChEBI" id="CHEBI:30616"/>
    </ligand>
</feature>
<dbReference type="FunFam" id="3.40.50.620:FF:000106">
    <property type="entry name" value="Glutamine-dependent NAD(+) synthetase"/>
    <property type="match status" value="1"/>
</dbReference>
<keyword evidence="6 7" id="KW-0520">NAD</keyword>
<dbReference type="InterPro" id="IPR036526">
    <property type="entry name" value="C-N_Hydrolase_sf"/>
</dbReference>
<keyword evidence="5 7" id="KW-0067">ATP-binding</keyword>
<evidence type="ECO:0000256" key="7">
    <source>
        <dbReference type="HAMAP-Rule" id="MF_02090"/>
    </source>
</evidence>
<feature type="binding site" evidence="7">
    <location>
        <position position="520"/>
    </location>
    <ligand>
        <name>deamido-NAD(+)</name>
        <dbReference type="ChEBI" id="CHEBI:58437"/>
        <note>ligand shared between two neighboring subunits</note>
    </ligand>
</feature>
<evidence type="ECO:0000256" key="6">
    <source>
        <dbReference type="ARBA" id="ARBA00023027"/>
    </source>
</evidence>
<sequence>MTQRLKIASIQANPVVGDIAGNLKKAQLHYAKAAADGADIVVFSELFIIGYAPEDLVLRPSAVTDCKTACLRLAAETKDGPAIVFSAPWLDAGKLYNAALFMREGLITNVRYKYHLPNYGVFDEARVFTAGHLPQPVDFNGISIGLPICEDLWQDTVADHLKDAGAEIMISPNGSPWRRTALTERVAALGEKVITEGLPLVYVNQVGGQDELVFDGSSFSMAADGSIVQSLKSFVDDYDLATWEKIDDVWTCVDAKKEVQLSGYEADWRAMCLGLGDYVNKNGFKQIILGMSGGIDSAMAATIAVDALGPDRVWAVMMPTKYTSGDSLTDAEACCERLGCRYDSIPIKPAIDAFDEMLEPFFKDLAPSTAEENIQSRSRALTLMALSNKFGPMLVTTGNKSEMAVGYATLYGDMCGGYNPLKDVYKTEVFALANWRNENTPKDLLGAETPIPTRIITKPPSAELRDDQKDSDSLPEYDVLDDLLLCLIELELPIEEIVARGHSVADVKRIQNLLYIAEYKRRQAPPGVKIGTKNFGRDRRYPITNRYRDKIPEGEI</sequence>
<dbReference type="GO" id="GO:0003952">
    <property type="term" value="F:NAD+ synthase (glutamine-hydrolyzing) activity"/>
    <property type="evidence" value="ECO:0007669"/>
    <property type="project" value="UniProtKB-UniRule"/>
</dbReference>
<dbReference type="SUPFAM" id="SSF52402">
    <property type="entry name" value="Adenine nucleotide alpha hydrolases-like"/>
    <property type="match status" value="1"/>
</dbReference>
<protein>
    <recommendedName>
        <fullName evidence="7 8">Glutamine-dependent NAD(+) synthetase</fullName>
        <ecNumber evidence="7 8">6.3.5.1</ecNumber>
    </recommendedName>
    <alternativeName>
        <fullName evidence="7 8">NAD(+) synthase [glutamine-hydrolyzing]</fullName>
    </alternativeName>
</protein>
<dbReference type="PIRSF" id="PIRSF006630">
    <property type="entry name" value="NADS_GAT"/>
    <property type="match status" value="1"/>
</dbReference>
<feature type="binding site" evidence="7">
    <location>
        <position position="373"/>
    </location>
    <ligand>
        <name>deamido-NAD(+)</name>
        <dbReference type="ChEBI" id="CHEBI:58437"/>
        <note>ligand shared between two neighboring subunits</note>
    </ligand>
</feature>
<dbReference type="Proteomes" id="UP000600865">
    <property type="component" value="Unassembled WGS sequence"/>
</dbReference>
<dbReference type="GO" id="GO:0008795">
    <property type="term" value="F:NAD+ synthase activity"/>
    <property type="evidence" value="ECO:0007669"/>
    <property type="project" value="UniProtKB-UniRule"/>
</dbReference>
<dbReference type="GO" id="GO:0009435">
    <property type="term" value="P:NAD+ biosynthetic process"/>
    <property type="evidence" value="ECO:0007669"/>
    <property type="project" value="UniProtKB-UniRule"/>
</dbReference>
<dbReference type="CDD" id="cd07570">
    <property type="entry name" value="GAT_Gln-NAD-synth"/>
    <property type="match status" value="1"/>
</dbReference>
<evidence type="ECO:0000256" key="1">
    <source>
        <dbReference type="ARBA" id="ARBA00005188"/>
    </source>
</evidence>
<feature type="active site" description="Nucleophile; for glutaminase activity" evidence="7">
    <location>
        <position position="149"/>
    </location>
</feature>
<evidence type="ECO:0000256" key="3">
    <source>
        <dbReference type="ARBA" id="ARBA00022598"/>
    </source>
</evidence>
<dbReference type="NCBIfam" id="NF010588">
    <property type="entry name" value="PRK13981.1"/>
    <property type="match status" value="1"/>
</dbReference>
<dbReference type="Gene3D" id="3.60.110.10">
    <property type="entry name" value="Carbon-nitrogen hydrolase"/>
    <property type="match status" value="1"/>
</dbReference>
<comment type="similarity">
    <text evidence="2 7 8">In the C-terminal section; belongs to the NAD synthetase family.</text>
</comment>
<dbReference type="Pfam" id="PF00795">
    <property type="entry name" value="CN_hydrolase"/>
    <property type="match status" value="1"/>
</dbReference>
<comment type="caution">
    <text evidence="11">The sequence shown here is derived from an EMBL/GenBank/DDBJ whole genome shotgun (WGS) entry which is preliminary data.</text>
</comment>
<feature type="binding site" evidence="7">
    <location>
        <position position="402"/>
    </location>
    <ligand>
        <name>deamido-NAD(+)</name>
        <dbReference type="ChEBI" id="CHEBI:58437"/>
        <note>ligand shared between two neighboring subunits</note>
    </ligand>
</feature>
<comment type="similarity">
    <text evidence="9">Belongs to the NAD synthetase family.</text>
</comment>
<dbReference type="AlphaFoldDB" id="A0A918NDL4"/>
<keyword evidence="12" id="KW-1185">Reference proteome</keyword>
<evidence type="ECO:0000313" key="11">
    <source>
        <dbReference type="EMBL" id="GGX60130.1"/>
    </source>
</evidence>
<dbReference type="PANTHER" id="PTHR23090:SF9">
    <property type="entry name" value="GLUTAMINE-DEPENDENT NAD(+) SYNTHETASE"/>
    <property type="match status" value="1"/>
</dbReference>
<gene>
    <name evidence="7 11" type="primary">nadE</name>
    <name evidence="11" type="ORF">GCM10011309_07450</name>
</gene>
<proteinExistence type="inferred from homology"/>
<evidence type="ECO:0000256" key="9">
    <source>
        <dbReference type="RuleBase" id="RU003811"/>
    </source>
</evidence>
<dbReference type="InterPro" id="IPR003694">
    <property type="entry name" value="NAD_synthase"/>
</dbReference>
<evidence type="ECO:0000256" key="4">
    <source>
        <dbReference type="ARBA" id="ARBA00022741"/>
    </source>
</evidence>
<feature type="binding site" evidence="7">
    <location>
        <position position="175"/>
    </location>
    <ligand>
        <name>L-glutamine</name>
        <dbReference type="ChEBI" id="CHEBI:58359"/>
    </ligand>
</feature>
<dbReference type="HAMAP" id="MF_02090">
    <property type="entry name" value="NadE_glutamine_dep"/>
    <property type="match status" value="1"/>
</dbReference>
<dbReference type="SUPFAM" id="SSF56317">
    <property type="entry name" value="Carbon-nitrogen hydrolase"/>
    <property type="match status" value="1"/>
</dbReference>
<dbReference type="Gene3D" id="3.40.50.620">
    <property type="entry name" value="HUPs"/>
    <property type="match status" value="1"/>
</dbReference>
<comment type="function">
    <text evidence="7">Catalyzes the ATP-dependent amidation of deamido-NAD to form NAD. Uses L-glutamine as a nitrogen source.</text>
</comment>
<dbReference type="NCBIfam" id="TIGR00552">
    <property type="entry name" value="nadE"/>
    <property type="match status" value="1"/>
</dbReference>
<dbReference type="InterPro" id="IPR014445">
    <property type="entry name" value="Gln-dep_NAD_synthase"/>
</dbReference>
<comment type="catalytic activity">
    <reaction evidence="7 8">
        <text>deamido-NAD(+) + L-glutamine + ATP + H2O = L-glutamate + AMP + diphosphate + NAD(+) + H(+)</text>
        <dbReference type="Rhea" id="RHEA:24384"/>
        <dbReference type="ChEBI" id="CHEBI:15377"/>
        <dbReference type="ChEBI" id="CHEBI:15378"/>
        <dbReference type="ChEBI" id="CHEBI:29985"/>
        <dbReference type="ChEBI" id="CHEBI:30616"/>
        <dbReference type="ChEBI" id="CHEBI:33019"/>
        <dbReference type="ChEBI" id="CHEBI:57540"/>
        <dbReference type="ChEBI" id="CHEBI:58359"/>
        <dbReference type="ChEBI" id="CHEBI:58437"/>
        <dbReference type="ChEBI" id="CHEBI:456215"/>
        <dbReference type="EC" id="6.3.5.1"/>
    </reaction>
</comment>
<dbReference type="PROSITE" id="PS50263">
    <property type="entry name" value="CN_HYDROLASE"/>
    <property type="match status" value="1"/>
</dbReference>
<dbReference type="GO" id="GO:0004359">
    <property type="term" value="F:glutaminase activity"/>
    <property type="evidence" value="ECO:0007669"/>
    <property type="project" value="InterPro"/>
</dbReference>
<dbReference type="InterPro" id="IPR014729">
    <property type="entry name" value="Rossmann-like_a/b/a_fold"/>
</dbReference>
<feature type="binding site" evidence="7">
    <location>
        <position position="119"/>
    </location>
    <ligand>
        <name>L-glutamine</name>
        <dbReference type="ChEBI" id="CHEBI:58359"/>
    </ligand>
</feature>
<dbReference type="InterPro" id="IPR003010">
    <property type="entry name" value="C-N_Hydrolase"/>
</dbReference>
<evidence type="ECO:0000256" key="2">
    <source>
        <dbReference type="ARBA" id="ARBA00007145"/>
    </source>
</evidence>
<dbReference type="CDD" id="cd00553">
    <property type="entry name" value="NAD_synthase"/>
    <property type="match status" value="1"/>
</dbReference>
<dbReference type="InterPro" id="IPR022310">
    <property type="entry name" value="NAD/GMP_synthase"/>
</dbReference>
<keyword evidence="3 7" id="KW-0436">Ligase</keyword>
<dbReference type="Pfam" id="PF02540">
    <property type="entry name" value="NAD_synthase"/>
    <property type="match status" value="1"/>
</dbReference>
<name>A0A918NDL4_9PROT</name>
<evidence type="ECO:0000259" key="10">
    <source>
        <dbReference type="PROSITE" id="PS50263"/>
    </source>
</evidence>
<feature type="active site" description="Proton acceptor; for glutaminase activity" evidence="7">
    <location>
        <position position="45"/>
    </location>
</feature>
<feature type="binding site" evidence="7">
    <location>
        <position position="397"/>
    </location>
    <ligand>
        <name>ATP</name>
        <dbReference type="ChEBI" id="CHEBI:30616"/>
    </ligand>
</feature>
<evidence type="ECO:0000256" key="8">
    <source>
        <dbReference type="PIRNR" id="PIRNR006630"/>
    </source>
</evidence>
<organism evidence="11 12">
    <name type="scientific">Litorimonas cladophorae</name>
    <dbReference type="NCBI Taxonomy" id="1220491"/>
    <lineage>
        <taxon>Bacteria</taxon>
        <taxon>Pseudomonadati</taxon>
        <taxon>Pseudomonadota</taxon>
        <taxon>Alphaproteobacteria</taxon>
        <taxon>Maricaulales</taxon>
        <taxon>Robiginitomaculaceae</taxon>
    </lineage>
</organism>
<evidence type="ECO:0000313" key="12">
    <source>
        <dbReference type="Proteomes" id="UP000600865"/>
    </source>
</evidence>
<feature type="active site" description="For glutaminase activity" evidence="7">
    <location>
        <position position="113"/>
    </location>
</feature>
<feature type="domain" description="CN hydrolase" evidence="10">
    <location>
        <begin position="5"/>
        <end position="248"/>
    </location>
</feature>
<evidence type="ECO:0000256" key="5">
    <source>
        <dbReference type="ARBA" id="ARBA00022840"/>
    </source>
</evidence>
<comment type="pathway">
    <text evidence="1 7 8">Cofactor biosynthesis; NAD(+) biosynthesis; NAD(+) from deamido-NAD(+) (L-Gln route): step 1/1.</text>
</comment>
<accession>A0A918NDL4</accession>
<reference evidence="11 12" key="1">
    <citation type="journal article" date="2014" name="Int. J. Syst. Evol. Microbiol.">
        <title>Complete genome sequence of Corynebacterium casei LMG S-19264T (=DSM 44701T), isolated from a smear-ripened cheese.</title>
        <authorList>
            <consortium name="US DOE Joint Genome Institute (JGI-PGF)"/>
            <person name="Walter F."/>
            <person name="Albersmeier A."/>
            <person name="Kalinowski J."/>
            <person name="Ruckert C."/>
        </authorList>
    </citation>
    <scope>NUCLEOTIDE SEQUENCE [LARGE SCALE GENOMIC DNA]</scope>
    <source>
        <strain evidence="11 12">KCTC 23968</strain>
    </source>
</reference>
<dbReference type="PANTHER" id="PTHR23090">
    <property type="entry name" value="NH 3 /GLUTAMINE-DEPENDENT NAD + SYNTHETASE"/>
    <property type="match status" value="1"/>
</dbReference>
<dbReference type="GO" id="GO:0005524">
    <property type="term" value="F:ATP binding"/>
    <property type="evidence" value="ECO:0007669"/>
    <property type="project" value="UniProtKB-UniRule"/>
</dbReference>
<dbReference type="GO" id="GO:0005737">
    <property type="term" value="C:cytoplasm"/>
    <property type="evidence" value="ECO:0007669"/>
    <property type="project" value="InterPro"/>
</dbReference>
<dbReference type="EMBL" id="BMYV01000001">
    <property type="protein sequence ID" value="GGX60130.1"/>
    <property type="molecule type" value="Genomic_DNA"/>
</dbReference>
<dbReference type="RefSeq" id="WP_189581434.1">
    <property type="nucleotide sequence ID" value="NZ_BMYV01000001.1"/>
</dbReference>
<dbReference type="EC" id="6.3.5.1" evidence="7 8"/>
<keyword evidence="4 7" id="KW-0547">Nucleotide-binding</keyword>